<evidence type="ECO:0000313" key="1">
    <source>
        <dbReference type="EMBL" id="MBS4184169.1"/>
    </source>
</evidence>
<dbReference type="InterPro" id="IPR058930">
    <property type="entry name" value="YwzD"/>
</dbReference>
<dbReference type="Pfam" id="PF26162">
    <property type="entry name" value="YwzD"/>
    <property type="match status" value="1"/>
</dbReference>
<organism evidence="1">
    <name type="scientific">Neobacillus citreus</name>
    <dbReference type="NCBI Taxonomy" id="2833578"/>
    <lineage>
        <taxon>Bacteria</taxon>
        <taxon>Bacillati</taxon>
        <taxon>Bacillota</taxon>
        <taxon>Bacilli</taxon>
        <taxon>Bacillales</taxon>
        <taxon>Bacillaceae</taxon>
        <taxon>Neobacillus</taxon>
    </lineage>
</organism>
<keyword evidence="3" id="KW-1185">Reference proteome</keyword>
<sequence length="51" mass="6114">MENKQNNNEITQPDFYHLLKKAYDIGLKEENITLTRILDELKNDLKHMLVK</sequence>
<dbReference type="Proteomes" id="UP000677265">
    <property type="component" value="Unassembled WGS sequence"/>
</dbReference>
<dbReference type="EMBL" id="JAGYPE010000004">
    <property type="protein sequence ID" value="MBS4184169.1"/>
    <property type="molecule type" value="Genomic_DNA"/>
</dbReference>
<protein>
    <submittedName>
        <fullName evidence="1">Uncharacterized protein</fullName>
    </submittedName>
</protein>
<dbReference type="EMBL" id="JAGYPE020000102">
    <property type="protein sequence ID" value="MCH6269450.1"/>
    <property type="molecule type" value="Genomic_DNA"/>
</dbReference>
<accession>A0A942T115</accession>
<evidence type="ECO:0000313" key="2">
    <source>
        <dbReference type="EMBL" id="MCH6269450.1"/>
    </source>
</evidence>
<comment type="caution">
    <text evidence="1">The sequence shown here is derived from an EMBL/GenBank/DDBJ whole genome shotgun (WGS) entry which is preliminary data.</text>
</comment>
<gene>
    <name evidence="2" type="ORF">KHB02_028370</name>
    <name evidence="1" type="ORF">KHB02_22500</name>
</gene>
<evidence type="ECO:0000313" key="3">
    <source>
        <dbReference type="Proteomes" id="UP000677265"/>
    </source>
</evidence>
<name>A0A942T115_9BACI</name>
<dbReference type="AlphaFoldDB" id="A0A942T115"/>
<reference evidence="1" key="1">
    <citation type="submission" date="2021-05" db="EMBL/GenBank/DDBJ databases">
        <title>Novel Bacillus species.</title>
        <authorList>
            <person name="Liu G."/>
        </authorList>
    </citation>
    <scope>NUCLEOTIDE SEQUENCE</scope>
    <source>
        <strain evidence="1 3">FJAT-50051</strain>
    </source>
</reference>
<dbReference type="RefSeq" id="WP_213144076.1">
    <property type="nucleotide sequence ID" value="NZ_JAGYPE020000102.1"/>
</dbReference>
<proteinExistence type="predicted"/>